<evidence type="ECO:0000313" key="9">
    <source>
        <dbReference type="Proteomes" id="UP000606396"/>
    </source>
</evidence>
<feature type="transmembrane region" description="Helical" evidence="6">
    <location>
        <begin position="109"/>
        <end position="128"/>
    </location>
</feature>
<dbReference type="InterPro" id="IPR020846">
    <property type="entry name" value="MFS_dom"/>
</dbReference>
<comment type="subcellular location">
    <subcellularLocation>
        <location evidence="1">Cell membrane</location>
        <topology evidence="1">Multi-pass membrane protein</topology>
    </subcellularLocation>
</comment>
<evidence type="ECO:0000256" key="1">
    <source>
        <dbReference type="ARBA" id="ARBA00004651"/>
    </source>
</evidence>
<keyword evidence="4 6" id="KW-1133">Transmembrane helix</keyword>
<feature type="transmembrane region" description="Helical" evidence="6">
    <location>
        <begin position="359"/>
        <end position="382"/>
    </location>
</feature>
<dbReference type="SUPFAM" id="SSF103473">
    <property type="entry name" value="MFS general substrate transporter"/>
    <property type="match status" value="1"/>
</dbReference>
<feature type="transmembrane region" description="Helical" evidence="6">
    <location>
        <begin position="81"/>
        <end position="103"/>
    </location>
</feature>
<dbReference type="CDD" id="cd06173">
    <property type="entry name" value="MFS_MefA_like"/>
    <property type="match status" value="1"/>
</dbReference>
<dbReference type="Gene3D" id="1.20.1250.20">
    <property type="entry name" value="MFS general substrate transporter like domains"/>
    <property type="match status" value="1"/>
</dbReference>
<keyword evidence="3 6" id="KW-0812">Transmembrane</keyword>
<protein>
    <submittedName>
        <fullName evidence="8">MFS transporter</fullName>
    </submittedName>
</protein>
<evidence type="ECO:0000313" key="8">
    <source>
        <dbReference type="EMBL" id="MBD2612456.1"/>
    </source>
</evidence>
<evidence type="ECO:0000256" key="5">
    <source>
        <dbReference type="ARBA" id="ARBA00023136"/>
    </source>
</evidence>
<evidence type="ECO:0000256" key="6">
    <source>
        <dbReference type="SAM" id="Phobius"/>
    </source>
</evidence>
<evidence type="ECO:0000259" key="7">
    <source>
        <dbReference type="PROSITE" id="PS50850"/>
    </source>
</evidence>
<dbReference type="PRINTS" id="PR01988">
    <property type="entry name" value="EXPORTERBACE"/>
</dbReference>
<dbReference type="InterPro" id="IPR036259">
    <property type="entry name" value="MFS_trans_sf"/>
</dbReference>
<feature type="transmembrane region" description="Helical" evidence="6">
    <location>
        <begin position="50"/>
        <end position="69"/>
    </location>
</feature>
<gene>
    <name evidence="8" type="ORF">H6G94_14410</name>
</gene>
<reference evidence="8 9" key="1">
    <citation type="journal article" date="2020" name="ISME J.">
        <title>Comparative genomics reveals insights into cyanobacterial evolution and habitat adaptation.</title>
        <authorList>
            <person name="Chen M.Y."/>
            <person name="Teng W.K."/>
            <person name="Zhao L."/>
            <person name="Hu C.X."/>
            <person name="Zhou Y.K."/>
            <person name="Han B.P."/>
            <person name="Song L.R."/>
            <person name="Shu W.S."/>
        </authorList>
    </citation>
    <scope>NUCLEOTIDE SEQUENCE [LARGE SCALE GENOMIC DNA]</scope>
    <source>
        <strain evidence="8 9">FACHB-252</strain>
    </source>
</reference>
<dbReference type="EMBL" id="JACJTC010000009">
    <property type="protein sequence ID" value="MBD2612456.1"/>
    <property type="molecule type" value="Genomic_DNA"/>
</dbReference>
<feature type="transmembrane region" description="Helical" evidence="6">
    <location>
        <begin position="236"/>
        <end position="256"/>
    </location>
</feature>
<keyword evidence="9" id="KW-1185">Reference proteome</keyword>
<dbReference type="RefSeq" id="WP_190949967.1">
    <property type="nucleotide sequence ID" value="NZ_JACJTC010000009.1"/>
</dbReference>
<accession>A0ABR8HB02</accession>
<comment type="caution">
    <text evidence="8">The sequence shown here is derived from an EMBL/GenBank/DDBJ whole genome shotgun (WGS) entry which is preliminary data.</text>
</comment>
<feature type="domain" description="Major facilitator superfamily (MFS) profile" evidence="7">
    <location>
        <begin position="16"/>
        <end position="412"/>
    </location>
</feature>
<dbReference type="PROSITE" id="PS50850">
    <property type="entry name" value="MFS"/>
    <property type="match status" value="1"/>
</dbReference>
<evidence type="ECO:0000256" key="3">
    <source>
        <dbReference type="ARBA" id="ARBA00022692"/>
    </source>
</evidence>
<dbReference type="Pfam" id="PF07690">
    <property type="entry name" value="MFS_1"/>
    <property type="match status" value="1"/>
</dbReference>
<keyword evidence="2" id="KW-1003">Cell membrane</keyword>
<evidence type="ECO:0000256" key="4">
    <source>
        <dbReference type="ARBA" id="ARBA00022989"/>
    </source>
</evidence>
<dbReference type="InterPro" id="IPR011701">
    <property type="entry name" value="MFS"/>
</dbReference>
<dbReference type="PANTHER" id="PTHR23513">
    <property type="entry name" value="INTEGRAL MEMBRANE EFFLUX PROTEIN-RELATED"/>
    <property type="match status" value="1"/>
</dbReference>
<feature type="transmembrane region" description="Helical" evidence="6">
    <location>
        <begin position="300"/>
        <end position="319"/>
    </location>
</feature>
<feature type="transmembrane region" description="Helical" evidence="6">
    <location>
        <begin position="148"/>
        <end position="169"/>
    </location>
</feature>
<proteinExistence type="predicted"/>
<dbReference type="Proteomes" id="UP000606396">
    <property type="component" value="Unassembled WGS sequence"/>
</dbReference>
<feature type="transmembrane region" description="Helical" evidence="6">
    <location>
        <begin position="388"/>
        <end position="406"/>
    </location>
</feature>
<keyword evidence="5 6" id="KW-0472">Membrane</keyword>
<dbReference type="PANTHER" id="PTHR23513:SF11">
    <property type="entry name" value="STAPHYLOFERRIN A TRANSPORTER"/>
    <property type="match status" value="1"/>
</dbReference>
<feature type="transmembrane region" description="Helical" evidence="6">
    <location>
        <begin position="268"/>
        <end position="288"/>
    </location>
</feature>
<dbReference type="InterPro" id="IPR022324">
    <property type="entry name" value="Bacilysin_exporter_BacE_put"/>
</dbReference>
<feature type="transmembrane region" description="Helical" evidence="6">
    <location>
        <begin position="325"/>
        <end position="347"/>
    </location>
</feature>
<sequence>MTNSKIPLWKPLTVRNFLLLYIGETVSLLGDQFYIVALPWLTIQLTNSGIALGTVLMSAAVPRAVLMLVGGVVSDRFSPRLVMFVANALRGLLVVLFATIVALKMTQLWHIYFFAASFGIFDGFFIPASKSIIPSLVSKEQLIASNTLSQGTSQLILLIGPALGGLLIATAGIEVAFVIDGVTFAITTITLLLMKETTVLHGKLNQNSASTKKTMNLIAGMREGFDYAWRNQPLRIFLLVMVILNFLFIGPLQVGMTSLAHNRFPGGAVALGILQSAWGGGGLIGTLTPQFVKNLPNIGVLLLTIAGVQGFGLFLLGFIGNIALASITIAVLGFCSCIFTVVGITWIQKQTQPEMLGRVMSLGMFSAFGVAPISFALAGILVNLNLTIMFTVAGSIMLITSLALAANSSVRKIS</sequence>
<evidence type="ECO:0000256" key="2">
    <source>
        <dbReference type="ARBA" id="ARBA00022475"/>
    </source>
</evidence>
<name>A0ABR8HB02_NOSPU</name>
<organism evidence="8 9">
    <name type="scientific">Nostoc punctiforme FACHB-252</name>
    <dbReference type="NCBI Taxonomy" id="1357509"/>
    <lineage>
        <taxon>Bacteria</taxon>
        <taxon>Bacillati</taxon>
        <taxon>Cyanobacteriota</taxon>
        <taxon>Cyanophyceae</taxon>
        <taxon>Nostocales</taxon>
        <taxon>Nostocaceae</taxon>
        <taxon>Nostoc</taxon>
    </lineage>
</organism>